<feature type="compositionally biased region" description="Acidic residues" evidence="6">
    <location>
        <begin position="171"/>
        <end position="185"/>
    </location>
</feature>
<keyword evidence="1" id="KW-0479">Metal-binding</keyword>
<protein>
    <recommendedName>
        <fullName evidence="7">C2H2-type domain-containing protein</fullName>
    </recommendedName>
</protein>
<dbReference type="GO" id="GO:0000978">
    <property type="term" value="F:RNA polymerase II cis-regulatory region sequence-specific DNA binding"/>
    <property type="evidence" value="ECO:0007669"/>
    <property type="project" value="TreeGrafter"/>
</dbReference>
<dbReference type="InterPro" id="IPR013087">
    <property type="entry name" value="Znf_C2H2_type"/>
</dbReference>
<keyword evidence="9" id="KW-1185">Reference proteome</keyword>
<evidence type="ECO:0000256" key="3">
    <source>
        <dbReference type="ARBA" id="ARBA00022771"/>
    </source>
</evidence>
<dbReference type="Gene3D" id="3.30.160.60">
    <property type="entry name" value="Classic Zinc Finger"/>
    <property type="match status" value="2"/>
</dbReference>
<accession>A0AAN7DKY6</accession>
<organism evidence="8 9">
    <name type="scientific">Mucor velutinosus</name>
    <dbReference type="NCBI Taxonomy" id="708070"/>
    <lineage>
        <taxon>Eukaryota</taxon>
        <taxon>Fungi</taxon>
        <taxon>Fungi incertae sedis</taxon>
        <taxon>Mucoromycota</taxon>
        <taxon>Mucoromycotina</taxon>
        <taxon>Mucoromycetes</taxon>
        <taxon>Mucorales</taxon>
        <taxon>Mucorineae</taxon>
        <taxon>Mucoraceae</taxon>
        <taxon>Mucor</taxon>
    </lineage>
</organism>
<dbReference type="Pfam" id="PF00096">
    <property type="entry name" value="zf-C2H2"/>
    <property type="match status" value="2"/>
</dbReference>
<evidence type="ECO:0000259" key="7">
    <source>
        <dbReference type="PROSITE" id="PS50157"/>
    </source>
</evidence>
<dbReference type="PROSITE" id="PS50157">
    <property type="entry name" value="ZINC_FINGER_C2H2_2"/>
    <property type="match status" value="2"/>
</dbReference>
<proteinExistence type="predicted"/>
<feature type="compositionally biased region" description="Basic and acidic residues" evidence="6">
    <location>
        <begin position="157"/>
        <end position="170"/>
    </location>
</feature>
<evidence type="ECO:0000256" key="2">
    <source>
        <dbReference type="ARBA" id="ARBA00022737"/>
    </source>
</evidence>
<feature type="compositionally biased region" description="Pro residues" evidence="6">
    <location>
        <begin position="67"/>
        <end position="84"/>
    </location>
</feature>
<dbReference type="SUPFAM" id="SSF57667">
    <property type="entry name" value="beta-beta-alpha zinc fingers"/>
    <property type="match status" value="1"/>
</dbReference>
<keyword evidence="2" id="KW-0677">Repeat</keyword>
<dbReference type="GeneID" id="89952931"/>
<evidence type="ECO:0000256" key="6">
    <source>
        <dbReference type="SAM" id="MobiDB-lite"/>
    </source>
</evidence>
<reference evidence="8 9" key="1">
    <citation type="submission" date="2022-11" db="EMBL/GenBank/DDBJ databases">
        <title>Mucor velutinosus strain NIH1002 WGS.</title>
        <authorList>
            <person name="Subramanian P."/>
            <person name="Mullikin J.C."/>
            <person name="Segre J.A."/>
            <person name="Zelazny A.M."/>
        </authorList>
    </citation>
    <scope>NUCLEOTIDE SEQUENCE [LARGE SCALE GENOMIC DNA]</scope>
    <source>
        <strain evidence="8 9">NIH1002</strain>
    </source>
</reference>
<keyword evidence="4" id="KW-0862">Zinc</keyword>
<name>A0AAN7DKY6_9FUNG</name>
<feature type="domain" description="C2H2-type" evidence="7">
    <location>
        <begin position="199"/>
        <end position="226"/>
    </location>
</feature>
<dbReference type="FunFam" id="3.30.160.60:FF:000358">
    <property type="entry name" value="zinc finger protein 24"/>
    <property type="match status" value="1"/>
</dbReference>
<dbReference type="AlphaFoldDB" id="A0AAN7DKY6"/>
<dbReference type="GO" id="GO:0000981">
    <property type="term" value="F:DNA-binding transcription factor activity, RNA polymerase II-specific"/>
    <property type="evidence" value="ECO:0007669"/>
    <property type="project" value="TreeGrafter"/>
</dbReference>
<comment type="caution">
    <text evidence="8">The sequence shown here is derived from an EMBL/GenBank/DDBJ whole genome shotgun (WGS) entry which is preliminary data.</text>
</comment>
<dbReference type="Proteomes" id="UP001304243">
    <property type="component" value="Unassembled WGS sequence"/>
</dbReference>
<sequence>MNEKPKLPSIKDLLEGGPGLIDYTRPPAKQQHHHHQYHHKHPSSSVHHVHRRHASEHIISNKDRLLPPHPPHQPQHPLPLPPSPSSHHDASLQMPPSITKSSAMSLPMDMQQLSLGKKKPPETRRGRTHSRSYSDFIYPTNTKHTTLKEAEELAADQRVHVQDKLPVEQKEDAEEEDEYEEEEETTPVNISRSNSSCRYICPYCNKGFTRPSSLRTHTFSHTGEKPFVCSEPCCGRKFSVQSNLRRHLRIHRSNKPATLFLSKNIH</sequence>
<dbReference type="RefSeq" id="XP_064685684.1">
    <property type="nucleotide sequence ID" value="XM_064828482.1"/>
</dbReference>
<evidence type="ECO:0000256" key="5">
    <source>
        <dbReference type="PROSITE-ProRule" id="PRU00042"/>
    </source>
</evidence>
<dbReference type="SMART" id="SM00355">
    <property type="entry name" value="ZnF_C2H2"/>
    <property type="match status" value="2"/>
</dbReference>
<dbReference type="PANTHER" id="PTHR23235">
    <property type="entry name" value="KRUEPPEL-LIKE TRANSCRIPTION FACTOR"/>
    <property type="match status" value="1"/>
</dbReference>
<evidence type="ECO:0000313" key="9">
    <source>
        <dbReference type="Proteomes" id="UP001304243"/>
    </source>
</evidence>
<dbReference type="GO" id="GO:0008270">
    <property type="term" value="F:zinc ion binding"/>
    <property type="evidence" value="ECO:0007669"/>
    <property type="project" value="UniProtKB-KW"/>
</dbReference>
<feature type="region of interest" description="Disordered" evidence="6">
    <location>
        <begin position="157"/>
        <end position="188"/>
    </location>
</feature>
<feature type="compositionally biased region" description="Basic residues" evidence="6">
    <location>
        <begin position="30"/>
        <end position="54"/>
    </location>
</feature>
<dbReference type="InterPro" id="IPR036236">
    <property type="entry name" value="Znf_C2H2_sf"/>
</dbReference>
<feature type="domain" description="C2H2-type" evidence="7">
    <location>
        <begin position="227"/>
        <end position="256"/>
    </location>
</feature>
<dbReference type="EMBL" id="JASEJX010000012">
    <property type="protein sequence ID" value="KAK4519018.1"/>
    <property type="molecule type" value="Genomic_DNA"/>
</dbReference>
<dbReference type="PANTHER" id="PTHR23235:SF120">
    <property type="entry name" value="KRUPPEL-LIKE FACTOR 15"/>
    <property type="match status" value="1"/>
</dbReference>
<evidence type="ECO:0000256" key="4">
    <source>
        <dbReference type="ARBA" id="ARBA00022833"/>
    </source>
</evidence>
<keyword evidence="3 5" id="KW-0863">Zinc-finger</keyword>
<dbReference type="PROSITE" id="PS00028">
    <property type="entry name" value="ZINC_FINGER_C2H2_1"/>
    <property type="match status" value="2"/>
</dbReference>
<feature type="region of interest" description="Disordered" evidence="6">
    <location>
        <begin position="1"/>
        <end position="102"/>
    </location>
</feature>
<gene>
    <name evidence="8" type="ORF">ATC70_009245</name>
</gene>
<evidence type="ECO:0000313" key="8">
    <source>
        <dbReference type="EMBL" id="KAK4519018.1"/>
    </source>
</evidence>
<feature type="compositionally biased region" description="Basic and acidic residues" evidence="6">
    <location>
        <begin position="55"/>
        <end position="66"/>
    </location>
</feature>
<evidence type="ECO:0000256" key="1">
    <source>
        <dbReference type="ARBA" id="ARBA00022723"/>
    </source>
</evidence>
<feature type="region of interest" description="Disordered" evidence="6">
    <location>
        <begin position="114"/>
        <end position="137"/>
    </location>
</feature>